<evidence type="ECO:0000259" key="2">
    <source>
        <dbReference type="PROSITE" id="PS50943"/>
    </source>
</evidence>
<dbReference type="Gene3D" id="1.10.260.40">
    <property type="entry name" value="lambda repressor-like DNA-binding domains"/>
    <property type="match status" value="1"/>
</dbReference>
<dbReference type="Proteomes" id="UP000715095">
    <property type="component" value="Unassembled WGS sequence"/>
</dbReference>
<dbReference type="SUPFAM" id="SSF47413">
    <property type="entry name" value="lambda repressor-like DNA-binding domains"/>
    <property type="match status" value="1"/>
</dbReference>
<reference evidence="3 4" key="1">
    <citation type="journal article" date="2021" name="Sci. Rep.">
        <title>The distribution of antibiotic resistance genes in chicken gut microbiota commensals.</title>
        <authorList>
            <person name="Juricova H."/>
            <person name="Matiasovicova J."/>
            <person name="Kubasova T."/>
            <person name="Cejkova D."/>
            <person name="Rychlik I."/>
        </authorList>
    </citation>
    <scope>NUCLEOTIDE SEQUENCE [LARGE SCALE GENOMIC DNA]</scope>
    <source>
        <strain evidence="3 4">An829</strain>
    </source>
</reference>
<feature type="compositionally biased region" description="Low complexity" evidence="1">
    <location>
        <begin position="86"/>
        <end position="97"/>
    </location>
</feature>
<keyword evidence="4" id="KW-1185">Reference proteome</keyword>
<gene>
    <name evidence="3" type="ORF">H6A60_06080</name>
</gene>
<proteinExistence type="predicted"/>
<feature type="compositionally biased region" description="Pro residues" evidence="1">
    <location>
        <begin position="76"/>
        <end position="85"/>
    </location>
</feature>
<feature type="domain" description="HTH cro/C1-type" evidence="2">
    <location>
        <begin position="196"/>
        <end position="250"/>
    </location>
</feature>
<feature type="region of interest" description="Disordered" evidence="1">
    <location>
        <begin position="76"/>
        <end position="102"/>
    </location>
</feature>
<sequence>MSERLKRDNEAAEAVFTLRVPLDRADAVEGLLASLLAAMALDGPINLAAAALAAGNDSAAEDAALESGALGAATPAVPPPAPAAAPSPYSAPTGAAGISDLSGTSPYADPRYRALRQPSLWGAQPYPYPNAYGMQGLQPAEFAQPVPTAQAPQQLRPMQPLAASPAAGMQSAYPAGAYSPAPPENGAAGLTPGAFLRQLRRERGLTQRALADVAQTSQSRISDYESGVRPIPANVAQAISRFFGVPIAGLLD</sequence>
<dbReference type="SMART" id="SM00530">
    <property type="entry name" value="HTH_XRE"/>
    <property type="match status" value="1"/>
</dbReference>
<dbReference type="CDD" id="cd00093">
    <property type="entry name" value="HTH_XRE"/>
    <property type="match status" value="1"/>
</dbReference>
<dbReference type="InterPro" id="IPR010982">
    <property type="entry name" value="Lambda_DNA-bd_dom_sf"/>
</dbReference>
<dbReference type="InterPro" id="IPR001387">
    <property type="entry name" value="Cro/C1-type_HTH"/>
</dbReference>
<evidence type="ECO:0000256" key="1">
    <source>
        <dbReference type="SAM" id="MobiDB-lite"/>
    </source>
</evidence>
<dbReference type="PROSITE" id="PS50943">
    <property type="entry name" value="HTH_CROC1"/>
    <property type="match status" value="1"/>
</dbReference>
<dbReference type="RefSeq" id="WP_205102517.1">
    <property type="nucleotide sequence ID" value="NZ_JACJJC010000007.1"/>
</dbReference>
<dbReference type="EMBL" id="JACJJC010000007">
    <property type="protein sequence ID" value="MBM6704054.1"/>
    <property type="molecule type" value="Genomic_DNA"/>
</dbReference>
<protein>
    <submittedName>
        <fullName evidence="3">Helix-turn-helix domain-containing protein</fullName>
    </submittedName>
</protein>
<dbReference type="Pfam" id="PF01381">
    <property type="entry name" value="HTH_3"/>
    <property type="match status" value="1"/>
</dbReference>
<name>A0ABS2DRT1_9BURK</name>
<comment type="caution">
    <text evidence="3">The sequence shown here is derived from an EMBL/GenBank/DDBJ whole genome shotgun (WGS) entry which is preliminary data.</text>
</comment>
<evidence type="ECO:0000313" key="3">
    <source>
        <dbReference type="EMBL" id="MBM6704054.1"/>
    </source>
</evidence>
<organism evidence="3 4">
    <name type="scientific">Sutterella massiliensis</name>
    <dbReference type="NCBI Taxonomy" id="1816689"/>
    <lineage>
        <taxon>Bacteria</taxon>
        <taxon>Pseudomonadati</taxon>
        <taxon>Pseudomonadota</taxon>
        <taxon>Betaproteobacteria</taxon>
        <taxon>Burkholderiales</taxon>
        <taxon>Sutterellaceae</taxon>
        <taxon>Sutterella</taxon>
    </lineage>
</organism>
<evidence type="ECO:0000313" key="4">
    <source>
        <dbReference type="Proteomes" id="UP000715095"/>
    </source>
</evidence>
<accession>A0ABS2DRT1</accession>